<evidence type="ECO:0000256" key="1">
    <source>
        <dbReference type="SAM" id="Phobius"/>
    </source>
</evidence>
<evidence type="ECO:0000313" key="3">
    <source>
        <dbReference type="Proteomes" id="UP001141253"/>
    </source>
</evidence>
<dbReference type="InterPro" id="IPR039159">
    <property type="entry name" value="SAYSD1"/>
</dbReference>
<organism evidence="2 3">
    <name type="scientific">Salix suchowensis</name>
    <dbReference type="NCBI Taxonomy" id="1278906"/>
    <lineage>
        <taxon>Eukaryota</taxon>
        <taxon>Viridiplantae</taxon>
        <taxon>Streptophyta</taxon>
        <taxon>Embryophyta</taxon>
        <taxon>Tracheophyta</taxon>
        <taxon>Spermatophyta</taxon>
        <taxon>Magnoliopsida</taxon>
        <taxon>eudicotyledons</taxon>
        <taxon>Gunneridae</taxon>
        <taxon>Pentapetalae</taxon>
        <taxon>rosids</taxon>
        <taxon>fabids</taxon>
        <taxon>Malpighiales</taxon>
        <taxon>Salicaceae</taxon>
        <taxon>Saliceae</taxon>
        <taxon>Salix</taxon>
    </lineage>
</organism>
<keyword evidence="3" id="KW-1185">Reference proteome</keyword>
<keyword evidence="1" id="KW-1133">Transmembrane helix</keyword>
<protein>
    <submittedName>
        <fullName evidence="2">Uncharacterized protein</fullName>
    </submittedName>
</protein>
<proteinExistence type="predicted"/>
<keyword evidence="1" id="KW-0812">Transmembrane</keyword>
<reference evidence="2" key="2">
    <citation type="journal article" date="2023" name="Int. J. Mol. Sci.">
        <title>De Novo Assembly and Annotation of 11 Diverse Shrub Willow (Salix) Genomes Reveals Novel Gene Organization in Sex-Linked Regions.</title>
        <authorList>
            <person name="Hyden B."/>
            <person name="Feng K."/>
            <person name="Yates T.B."/>
            <person name="Jawdy S."/>
            <person name="Cereghino C."/>
            <person name="Smart L.B."/>
            <person name="Muchero W."/>
        </authorList>
    </citation>
    <scope>NUCLEOTIDE SEQUENCE</scope>
    <source>
        <tissue evidence="2">Shoot tip</tissue>
    </source>
</reference>
<evidence type="ECO:0000313" key="2">
    <source>
        <dbReference type="EMBL" id="KAJ6389086.1"/>
    </source>
</evidence>
<sequence>MIVAVKPKPPAKHLRDGFDDDDDLKFQLPQSASRWKKRFYFFLHDKLKVPDILLMGLFSLSLKAWAVFILWFILAPVAHRWDLGTSIYNWHWLCYHPSESWAEASW</sequence>
<feature type="transmembrane region" description="Helical" evidence="1">
    <location>
        <begin position="52"/>
        <end position="74"/>
    </location>
</feature>
<keyword evidence="1" id="KW-0472">Membrane</keyword>
<name>A0ABQ9BSE6_9ROSI</name>
<gene>
    <name evidence="2" type="ORF">OIU77_027443</name>
</gene>
<dbReference type="PANTHER" id="PTHR13527">
    <property type="entry name" value="SAYSVFN DOMAIN-CONTAINING PROTEIN 1"/>
    <property type="match status" value="1"/>
</dbReference>
<dbReference type="EMBL" id="JAPFFI010000007">
    <property type="protein sequence ID" value="KAJ6389086.1"/>
    <property type="molecule type" value="Genomic_DNA"/>
</dbReference>
<dbReference type="Proteomes" id="UP001141253">
    <property type="component" value="Chromosome 3"/>
</dbReference>
<comment type="caution">
    <text evidence="2">The sequence shown here is derived from an EMBL/GenBank/DDBJ whole genome shotgun (WGS) entry which is preliminary data.</text>
</comment>
<dbReference type="PANTHER" id="PTHR13527:SF0">
    <property type="entry name" value="SAYSVFN DOMAIN-CONTAINING PROTEIN 1"/>
    <property type="match status" value="1"/>
</dbReference>
<accession>A0ABQ9BSE6</accession>
<reference evidence="2" key="1">
    <citation type="submission" date="2022-10" db="EMBL/GenBank/DDBJ databases">
        <authorList>
            <person name="Hyden B.L."/>
            <person name="Feng K."/>
            <person name="Yates T."/>
            <person name="Jawdy S."/>
            <person name="Smart L.B."/>
            <person name="Muchero W."/>
        </authorList>
    </citation>
    <scope>NUCLEOTIDE SEQUENCE</scope>
    <source>
        <tissue evidence="2">Shoot tip</tissue>
    </source>
</reference>